<name>F0XNM5_GROCL</name>
<reference evidence="1 2" key="1">
    <citation type="journal article" date="2011" name="Proc. Natl. Acad. Sci. U.S.A.">
        <title>Genome and transcriptome analyses of the mountain pine beetle-fungal symbiont Grosmannia clavigera, a lodgepole pine pathogen.</title>
        <authorList>
            <person name="DiGuistini S."/>
            <person name="Wang Y."/>
            <person name="Liao N.Y."/>
            <person name="Taylor G."/>
            <person name="Tanguay P."/>
            <person name="Feau N."/>
            <person name="Henrissat B."/>
            <person name="Chan S.K."/>
            <person name="Hesse-Orce U."/>
            <person name="Alamouti S.M."/>
            <person name="Tsui C.K.M."/>
            <person name="Docking R.T."/>
            <person name="Levasseur A."/>
            <person name="Haridas S."/>
            <person name="Robertson G."/>
            <person name="Birol I."/>
            <person name="Holt R.A."/>
            <person name="Marra M.A."/>
            <person name="Hamelin R.C."/>
            <person name="Hirst M."/>
            <person name="Jones S.J.M."/>
            <person name="Bohlmann J."/>
            <person name="Breuil C."/>
        </authorList>
    </citation>
    <scope>NUCLEOTIDE SEQUENCE [LARGE SCALE GENOMIC DNA]</scope>
    <source>
        <strain evidence="2">kw1407 / UAMH 11150</strain>
    </source>
</reference>
<proteinExistence type="predicted"/>
<dbReference type="STRING" id="655863.F0XNM5"/>
<dbReference type="InParanoid" id="F0XNM5"/>
<dbReference type="AlphaFoldDB" id="F0XNM5"/>
<evidence type="ECO:0000313" key="1">
    <source>
        <dbReference type="EMBL" id="EFX00332.1"/>
    </source>
</evidence>
<sequence length="257" mass="28749">MSTTNDAAVDYPNFTGYDRDEPVVVYGHVQKALHGKDSNGMPISLLVFRWHLQQRAPNRRFISASIRVVFKDTSGDQSGKTSSDDNLHVRTVAPNGTYGMGLTPDTITRTLALNESLVAGVTEATNTMGANFTLISQVTATEQIVLLERGELKKGSTDRTFQATFTIRTRTNGWMNKLAVWKRYGFVSPCKPVTFNTGVQWQEKESTEDKDWTERLGNADLFQLCNFYLFHLVPANKKDATPPNHPVQTPAEERHPV</sequence>
<dbReference type="RefSeq" id="XP_014169814.1">
    <property type="nucleotide sequence ID" value="XM_014314339.1"/>
</dbReference>
<dbReference type="OrthoDB" id="5130989at2759"/>
<dbReference type="HOGENOM" id="CLU_072358_0_0_1"/>
<evidence type="ECO:0000313" key="2">
    <source>
        <dbReference type="Proteomes" id="UP000007796"/>
    </source>
</evidence>
<accession>F0XNM5</accession>
<organism evidence="2">
    <name type="scientific">Grosmannia clavigera (strain kw1407 / UAMH 11150)</name>
    <name type="common">Blue stain fungus</name>
    <name type="synonym">Graphiocladiella clavigera</name>
    <dbReference type="NCBI Taxonomy" id="655863"/>
    <lineage>
        <taxon>Eukaryota</taxon>
        <taxon>Fungi</taxon>
        <taxon>Dikarya</taxon>
        <taxon>Ascomycota</taxon>
        <taxon>Pezizomycotina</taxon>
        <taxon>Sordariomycetes</taxon>
        <taxon>Sordariomycetidae</taxon>
        <taxon>Ophiostomatales</taxon>
        <taxon>Ophiostomataceae</taxon>
        <taxon>Leptographium</taxon>
    </lineage>
</organism>
<keyword evidence="2" id="KW-1185">Reference proteome</keyword>
<dbReference type="GeneID" id="25980867"/>
<gene>
    <name evidence="1" type="ORF">CMQ_7334</name>
</gene>
<dbReference type="Proteomes" id="UP000007796">
    <property type="component" value="Unassembled WGS sequence"/>
</dbReference>
<protein>
    <submittedName>
        <fullName evidence="1">Uncharacterized protein</fullName>
    </submittedName>
</protein>
<dbReference type="EMBL" id="GL629801">
    <property type="protein sequence ID" value="EFX00332.1"/>
    <property type="molecule type" value="Genomic_DNA"/>
</dbReference>